<keyword evidence="1" id="KW-0812">Transmembrane</keyword>
<dbReference type="RefSeq" id="WP_184150485.1">
    <property type="nucleotide sequence ID" value="NZ_JACHKA010000001.1"/>
</dbReference>
<dbReference type="InterPro" id="IPR009325">
    <property type="entry name" value="DUF983"/>
</dbReference>
<sequence>MTTSADQTARATPLVRAALAARCPRCDVGPLFDGWVRFAPRCRACGLDINQFNVGDGPAAFLILIVGGLVTALALFLQLAASPPFWVHILLWVPLTTVLVVLCLRASKAALLILEYRNQAREGRLAAQPTVPDETT</sequence>
<organism evidence="2 3">
    <name type="scientific">Sphingobium lignivorans</name>
    <dbReference type="NCBI Taxonomy" id="2735886"/>
    <lineage>
        <taxon>Bacteria</taxon>
        <taxon>Pseudomonadati</taxon>
        <taxon>Pseudomonadota</taxon>
        <taxon>Alphaproteobacteria</taxon>
        <taxon>Sphingomonadales</taxon>
        <taxon>Sphingomonadaceae</taxon>
        <taxon>Sphingobium</taxon>
    </lineage>
</organism>
<dbReference type="Proteomes" id="UP001138540">
    <property type="component" value="Unassembled WGS sequence"/>
</dbReference>
<reference evidence="2 3" key="1">
    <citation type="submission" date="2020-08" db="EMBL/GenBank/DDBJ databases">
        <title>Exploring microbial biodiversity for novel pathways involved in the catabolism of aromatic compounds derived from lignin.</title>
        <authorList>
            <person name="Elkins J."/>
        </authorList>
    </citation>
    <scope>NUCLEOTIDE SEQUENCE [LARGE SCALE GENOMIC DNA]</scope>
    <source>
        <strain evidence="2 3">B1D3A</strain>
    </source>
</reference>
<feature type="transmembrane region" description="Helical" evidence="1">
    <location>
        <begin position="85"/>
        <end position="104"/>
    </location>
</feature>
<dbReference type="EMBL" id="JACHKA010000001">
    <property type="protein sequence ID" value="MBB5984842.1"/>
    <property type="molecule type" value="Genomic_DNA"/>
</dbReference>
<gene>
    <name evidence="2" type="ORF">HNP60_000816</name>
</gene>
<dbReference type="Pfam" id="PF06170">
    <property type="entry name" value="DUF983"/>
    <property type="match status" value="1"/>
</dbReference>
<protein>
    <submittedName>
        <fullName evidence="2">Uncharacterized protein (DUF983 family)</fullName>
    </submittedName>
</protein>
<evidence type="ECO:0000313" key="3">
    <source>
        <dbReference type="Proteomes" id="UP001138540"/>
    </source>
</evidence>
<keyword evidence="3" id="KW-1185">Reference proteome</keyword>
<keyword evidence="1" id="KW-1133">Transmembrane helix</keyword>
<feature type="transmembrane region" description="Helical" evidence="1">
    <location>
        <begin position="59"/>
        <end position="79"/>
    </location>
</feature>
<name>A0ABR6NC36_9SPHN</name>
<evidence type="ECO:0000256" key="1">
    <source>
        <dbReference type="SAM" id="Phobius"/>
    </source>
</evidence>
<evidence type="ECO:0000313" key="2">
    <source>
        <dbReference type="EMBL" id="MBB5984842.1"/>
    </source>
</evidence>
<proteinExistence type="predicted"/>
<comment type="caution">
    <text evidence="2">The sequence shown here is derived from an EMBL/GenBank/DDBJ whole genome shotgun (WGS) entry which is preliminary data.</text>
</comment>
<keyword evidence="1" id="KW-0472">Membrane</keyword>
<accession>A0ABR6NC36</accession>